<organism evidence="1 2">
    <name type="scientific">candidate division MSBL1 archaeon SCGC-AAA261C02</name>
    <dbReference type="NCBI Taxonomy" id="1698272"/>
    <lineage>
        <taxon>Archaea</taxon>
        <taxon>Methanobacteriati</taxon>
        <taxon>Methanobacteriota</taxon>
        <taxon>candidate division MSBL1</taxon>
    </lineage>
</organism>
<sequence>MLEFDELKNRQVELGLNSQEYYLLLILEKHLEGDLVRDSQELSKKIVGKTFKNWTLQPSAVKSVGRTVRKFLRKYDVSGDRRNEVYDEIMEMLERSE</sequence>
<dbReference type="EMBL" id="LHXW01000045">
    <property type="protein sequence ID" value="KXA99423.1"/>
    <property type="molecule type" value="Genomic_DNA"/>
</dbReference>
<evidence type="ECO:0000313" key="2">
    <source>
        <dbReference type="Proteomes" id="UP000070520"/>
    </source>
</evidence>
<evidence type="ECO:0000313" key="1">
    <source>
        <dbReference type="EMBL" id="KXA99423.1"/>
    </source>
</evidence>
<name>A0A133UZ17_9EURY</name>
<dbReference type="Proteomes" id="UP000070520">
    <property type="component" value="Unassembled WGS sequence"/>
</dbReference>
<accession>A0A133UZ17</accession>
<dbReference type="AlphaFoldDB" id="A0A133UZ17"/>
<proteinExistence type="predicted"/>
<keyword evidence="2" id="KW-1185">Reference proteome</keyword>
<gene>
    <name evidence="1" type="ORF">AKJ42_03200</name>
</gene>
<reference evidence="1 2" key="1">
    <citation type="journal article" date="2016" name="Sci. Rep.">
        <title>Metabolic traits of an uncultured archaeal lineage -MSBL1- from brine pools of the Red Sea.</title>
        <authorList>
            <person name="Mwirichia R."/>
            <person name="Alam I."/>
            <person name="Rashid M."/>
            <person name="Vinu M."/>
            <person name="Ba-Alawi W."/>
            <person name="Anthony Kamau A."/>
            <person name="Kamanda Ngugi D."/>
            <person name="Goker M."/>
            <person name="Klenk H.P."/>
            <person name="Bajic V."/>
            <person name="Stingl U."/>
        </authorList>
    </citation>
    <scope>NUCLEOTIDE SEQUENCE [LARGE SCALE GENOMIC DNA]</scope>
    <source>
        <strain evidence="1">SCGC-AAA261C02</strain>
    </source>
</reference>
<protein>
    <submittedName>
        <fullName evidence="1">Uncharacterized protein</fullName>
    </submittedName>
</protein>
<comment type="caution">
    <text evidence="1">The sequence shown here is derived from an EMBL/GenBank/DDBJ whole genome shotgun (WGS) entry which is preliminary data.</text>
</comment>